<feature type="domain" description="BT-3987-like N-terminal" evidence="2">
    <location>
        <begin position="44"/>
        <end position="162"/>
    </location>
</feature>
<proteinExistence type="predicted"/>
<dbReference type="AlphaFoldDB" id="A0A174K860"/>
<feature type="chain" id="PRO_5008025907" evidence="1">
    <location>
        <begin position="23"/>
        <end position="478"/>
    </location>
</feature>
<evidence type="ECO:0000256" key="1">
    <source>
        <dbReference type="SAM" id="SignalP"/>
    </source>
</evidence>
<gene>
    <name evidence="3" type="primary">endOF1_1</name>
    <name evidence="3" type="ORF">ERS852511_01000</name>
</gene>
<evidence type="ECO:0000313" key="4">
    <source>
        <dbReference type="Proteomes" id="UP000095576"/>
    </source>
</evidence>
<dbReference type="Proteomes" id="UP000095576">
    <property type="component" value="Unassembled WGS sequence"/>
</dbReference>
<dbReference type="RefSeq" id="WP_055298790.1">
    <property type="nucleotide sequence ID" value="NZ_CZAP01000002.1"/>
</dbReference>
<dbReference type="Gene3D" id="3.20.20.80">
    <property type="entry name" value="Glycosidases"/>
    <property type="match status" value="1"/>
</dbReference>
<dbReference type="EC" id="3.2.1.96" evidence="3"/>
<dbReference type="InterPro" id="IPR013728">
    <property type="entry name" value="BT_3987-like_N"/>
</dbReference>
<keyword evidence="3" id="KW-0378">Hydrolase</keyword>
<dbReference type="Gene3D" id="2.60.40.1740">
    <property type="entry name" value="hypothetical protein (bacova_03559)"/>
    <property type="match status" value="1"/>
</dbReference>
<dbReference type="PROSITE" id="PS51257">
    <property type="entry name" value="PROKAR_LIPOPROTEIN"/>
    <property type="match status" value="1"/>
</dbReference>
<dbReference type="GO" id="GO:0033925">
    <property type="term" value="F:mannosyl-glycoprotein endo-beta-N-acetylglucosaminidase activity"/>
    <property type="evidence" value="ECO:0007669"/>
    <property type="project" value="UniProtKB-EC"/>
</dbReference>
<sequence>MNMKYITSGLFAAMIVSSTAFLTSCADDLEVGKNIDESAYSGIYENNAYLRDGKSNLVSKVVELHGETYATTVKMGLSKTPNTATSAKVKIDAAYLETYNKAHNTDFALYPQDLVTFANEGILTVNANTKSAEVEMTIRAGEGLQEDKTYAIPVAISDQSSDITIKDEDAKHCIYLVKDMRNAGDTYKGEDAVKGYLFFEVNGVNPLNTLSFQLENGKLIWDVIVLFAANINYDAEAGRPRVQCNPNVQYLLDNNETLLQPLRKRGVKVLLGLLGNHDITGLAQLSNQGAKDFAREVAQYCKAYNLDGVNYDDEYSKSPDLSNPSLTTPSTAAAARLCYETKLAMPDKLVTVFAYGQMYGVATVDGVDASEWIDVAVPNYGSSAHPVGNMTKKQCAGIAMEFHLGIGGDLSPSTAHSLINDGYGWYMGFAPSPGKYSSIFRRLTGAETLYGSQIKQPTIFYKKDDPTPYKYPDDLPKE</sequence>
<keyword evidence="3" id="KW-0326">Glycosidase</keyword>
<dbReference type="Pfam" id="PF08522">
    <property type="entry name" value="BT_3987-like_N"/>
    <property type="match status" value="1"/>
</dbReference>
<dbReference type="SUPFAM" id="SSF51445">
    <property type="entry name" value="(Trans)glycosidases"/>
    <property type="match status" value="1"/>
</dbReference>
<protein>
    <submittedName>
        <fullName evidence="3">Endo-beta-N-acetylglucosaminidase F1</fullName>
        <ecNumber evidence="3">3.2.1.96</ecNumber>
    </submittedName>
</protein>
<evidence type="ECO:0000259" key="2">
    <source>
        <dbReference type="Pfam" id="PF08522"/>
    </source>
</evidence>
<accession>A0A174K860</accession>
<feature type="signal peptide" evidence="1">
    <location>
        <begin position="1"/>
        <end position="22"/>
    </location>
</feature>
<organism evidence="3 4">
    <name type="scientific">Bacteroides thetaiotaomicron</name>
    <dbReference type="NCBI Taxonomy" id="818"/>
    <lineage>
        <taxon>Bacteria</taxon>
        <taxon>Pseudomonadati</taxon>
        <taxon>Bacteroidota</taxon>
        <taxon>Bacteroidia</taxon>
        <taxon>Bacteroidales</taxon>
        <taxon>Bacteroidaceae</taxon>
        <taxon>Bacteroides</taxon>
    </lineage>
</organism>
<name>A0A174K860_BACT4</name>
<reference evidence="3 4" key="1">
    <citation type="submission" date="2015-09" db="EMBL/GenBank/DDBJ databases">
        <authorList>
            <consortium name="Pathogen Informatics"/>
        </authorList>
    </citation>
    <scope>NUCLEOTIDE SEQUENCE [LARGE SCALE GENOMIC DNA]</scope>
    <source>
        <strain evidence="3 4">2789STDY5834899</strain>
    </source>
</reference>
<dbReference type="InterPro" id="IPR017853">
    <property type="entry name" value="GH"/>
</dbReference>
<dbReference type="EMBL" id="CZAP01000002">
    <property type="protein sequence ID" value="CUP05460.1"/>
    <property type="molecule type" value="Genomic_DNA"/>
</dbReference>
<keyword evidence="1" id="KW-0732">Signal</keyword>
<evidence type="ECO:0000313" key="3">
    <source>
        <dbReference type="EMBL" id="CUP05460.1"/>
    </source>
</evidence>